<evidence type="ECO:0000256" key="2">
    <source>
        <dbReference type="SAM" id="SignalP"/>
    </source>
</evidence>
<name>A0A177TRY6_9BASI</name>
<comment type="caution">
    <text evidence="3">The sequence shown here is derived from an EMBL/GenBank/DDBJ whole genome shotgun (WGS) entry which is preliminary data.</text>
</comment>
<dbReference type="Proteomes" id="UP000077521">
    <property type="component" value="Unassembled WGS sequence"/>
</dbReference>
<dbReference type="EMBL" id="LWDF02000563">
    <property type="protein sequence ID" value="KAE8244838.1"/>
    <property type="molecule type" value="Genomic_DNA"/>
</dbReference>
<evidence type="ECO:0000313" key="3">
    <source>
        <dbReference type="EMBL" id="KAE8244838.1"/>
    </source>
</evidence>
<accession>A0A177TRY6</accession>
<feature type="signal peptide" evidence="2">
    <location>
        <begin position="1"/>
        <end position="18"/>
    </location>
</feature>
<organism evidence="3 4">
    <name type="scientific">Tilletia indica</name>
    <dbReference type="NCBI Taxonomy" id="43049"/>
    <lineage>
        <taxon>Eukaryota</taxon>
        <taxon>Fungi</taxon>
        <taxon>Dikarya</taxon>
        <taxon>Basidiomycota</taxon>
        <taxon>Ustilaginomycotina</taxon>
        <taxon>Exobasidiomycetes</taxon>
        <taxon>Tilletiales</taxon>
        <taxon>Tilletiaceae</taxon>
        <taxon>Tilletia</taxon>
    </lineage>
</organism>
<gene>
    <name evidence="3" type="ORF">A4X13_0g6208</name>
</gene>
<evidence type="ECO:0000256" key="1">
    <source>
        <dbReference type="SAM" id="MobiDB-lite"/>
    </source>
</evidence>
<reference evidence="3" key="2">
    <citation type="journal article" date="2019" name="IMA Fungus">
        <title>Genome sequencing and comparison of five Tilletia species to identify candidate genes for the detection of regulated species infecting wheat.</title>
        <authorList>
            <person name="Nguyen H.D.T."/>
            <person name="Sultana T."/>
            <person name="Kesanakurti P."/>
            <person name="Hambleton S."/>
        </authorList>
    </citation>
    <scope>NUCLEOTIDE SEQUENCE</scope>
    <source>
        <strain evidence="3">DAOMC 236416</strain>
    </source>
</reference>
<feature type="compositionally biased region" description="Low complexity" evidence="1">
    <location>
        <begin position="269"/>
        <end position="302"/>
    </location>
</feature>
<keyword evidence="4" id="KW-1185">Reference proteome</keyword>
<feature type="chain" id="PRO_5044292196" evidence="2">
    <location>
        <begin position="19"/>
        <end position="361"/>
    </location>
</feature>
<sequence>MRSSLLLILQLGVSLVYGIQYNVLERAPALSPRIITPLPAGEACLVATDCISKSCLNSFCTTAPLHGKCYLDQDCLQGTCQSGECLFLGEGSFCDDSTKCASNQCVSGQCYALGGGSGQFCTDPLECASSGCVIDTLGENYVCDISYLGAACTSNWDCAIGSCSDNRCRVANGMACSLRDQCISGTCSSGYCGLTYQGVCFVDSDCRGGSCINGKCGRLPDGVACVDSDGLECLSGQCLEDKAKCPVSSLFSRISKCCIPKDQGSVTGTTSKPASLTSTTSTTTTKKGGPTSTKPTSTPKPSTCTKNVQCRSGYCRKRLLADGVKRSSVGLCEVKKPSRSRCYQNGGCISGKCRKNVGVCV</sequence>
<dbReference type="AlphaFoldDB" id="A0A177TRY6"/>
<protein>
    <submittedName>
        <fullName evidence="3">Uncharacterized protein</fullName>
    </submittedName>
</protein>
<reference evidence="3" key="1">
    <citation type="submission" date="2016-04" db="EMBL/GenBank/DDBJ databases">
        <authorList>
            <person name="Nguyen H.D."/>
            <person name="Samba Siva P."/>
            <person name="Cullis J."/>
            <person name="Levesque C.A."/>
            <person name="Hambleton S."/>
        </authorList>
    </citation>
    <scope>NUCLEOTIDE SEQUENCE</scope>
    <source>
        <strain evidence="3">DAOMC 236416</strain>
    </source>
</reference>
<keyword evidence="2" id="KW-0732">Signal</keyword>
<proteinExistence type="predicted"/>
<evidence type="ECO:0000313" key="4">
    <source>
        <dbReference type="Proteomes" id="UP000077521"/>
    </source>
</evidence>
<feature type="region of interest" description="Disordered" evidence="1">
    <location>
        <begin position="264"/>
        <end position="302"/>
    </location>
</feature>